<evidence type="ECO:0000256" key="3">
    <source>
        <dbReference type="ARBA" id="ARBA00022695"/>
    </source>
</evidence>
<keyword evidence="3" id="KW-0548">Nucleotidyltransferase</keyword>
<proteinExistence type="predicted"/>
<keyword evidence="2" id="KW-0808">Transferase</keyword>
<dbReference type="EMBL" id="MN736967">
    <property type="protein sequence ID" value="QNN89182.1"/>
    <property type="molecule type" value="Genomic_RNA"/>
</dbReference>
<dbReference type="InterPro" id="IPR008686">
    <property type="entry name" value="RNA_pol_mitovir"/>
</dbReference>
<evidence type="ECO:0000256" key="1">
    <source>
        <dbReference type="ARBA" id="ARBA00022484"/>
    </source>
</evidence>
<dbReference type="Pfam" id="PF05919">
    <property type="entry name" value="Mitovir_RNA_pol"/>
    <property type="match status" value="1"/>
</dbReference>
<keyword evidence="1" id="KW-0696">RNA-directed RNA polymerase</keyword>
<reference evidence="4" key="1">
    <citation type="submission" date="2019-11" db="EMBL/GenBank/DDBJ databases">
        <title>New viral taxa with unprecedented genome organizations defined by the characterization of the virome from a collection of ericoid and orchid mycorrhizal fungi.</title>
        <authorList>
            <person name="Sutela S."/>
            <person name="Forgia M."/>
            <person name="Vainio E."/>
            <person name="Chiapello M."/>
            <person name="Daghino S."/>
            <person name="Vallino M."/>
            <person name="Martino E."/>
            <person name="Girlanda M."/>
            <person name="Perotto S."/>
            <person name="Turina M."/>
        </authorList>
    </citation>
    <scope>NUCLEOTIDE SEQUENCE</scope>
    <source>
        <strain evidence="4">MUT2994</strain>
    </source>
</reference>
<name>A0A7G9U7V1_9VIRU</name>
<protein>
    <submittedName>
        <fullName evidence="4">Putative RNA dependent RNA polymerase</fullName>
    </submittedName>
</protein>
<evidence type="ECO:0000313" key="4">
    <source>
        <dbReference type="EMBL" id="QNN89182.1"/>
    </source>
</evidence>
<evidence type="ECO:0000256" key="2">
    <source>
        <dbReference type="ARBA" id="ARBA00022679"/>
    </source>
</evidence>
<dbReference type="InterPro" id="IPR043502">
    <property type="entry name" value="DNA/RNA_pol_sf"/>
</dbReference>
<organism evidence="4">
    <name type="scientific">Pezizella ericae ourmia-like virus 1</name>
    <dbReference type="NCBI Taxonomy" id="2769356"/>
    <lineage>
        <taxon>Viruses</taxon>
        <taxon>Riboviria</taxon>
        <taxon>Orthornavirae</taxon>
        <taxon>Lenarviricota</taxon>
        <taxon>Miaviricetes</taxon>
        <taxon>Ourlivirales</taxon>
        <taxon>Botourmiaviridae</taxon>
        <taxon>Ourmiavirus</taxon>
    </lineage>
</organism>
<dbReference type="SUPFAM" id="SSF56672">
    <property type="entry name" value="DNA/RNA polymerases"/>
    <property type="match status" value="1"/>
</dbReference>
<sequence>MRLGLDSRMSIAMSLFLFRKVLPSSEPDLLEYAQRMSTPSDEPDQGFLEFVETEVPRIFRRGWDKGLYENSCLNAVLPVKACRQAKLSDGGARAYGIGNRWDDHLHFVEEALTREAPFELDPAKIISVETGGKHRIVSKSDVTANLFRPLHTSMYNHLSKFSWLLRGEAKPVSFRGFNARRGEVFVSGDYESATDNLNGHLQRKILSIILSQSTSVPKGIKDSAAQMLRSTLELPGGACYVQERGQLMGNLLSFPLLCIVNYLGFKYFVGDRPVRVNGDDIVFRATAQEANRWMEGIRVSGLTLSKGKTMVNGRYFSLNSSLFKAMPTGKPHLIPMIRSSAFGYRPQDSGPETLHGRWKSFAPGFFGDRRSKLRILFLKQNRKYVLASRRSLSRGIGLSVSKSELIGANLWEREVYYLSLTAGIEKPLPVKPARLDQDRKPKGWSLRPVTRLTKEIREKSKEAGPAFVQCAWSPSRVIEEMTSDEWMSKVRETGYAWMPSRVSLLKKARLLGLSSKAAGRYLRPRLHEEDLRKFQRENRLRVWLPDEFLTKAQIASRPAVARVAPRDVTVVQDEEVEEQEVFIGSFQGVIREDDANLVRGSACSVRLFDRGGVGIGPPVFY</sequence>
<dbReference type="GO" id="GO:0003968">
    <property type="term" value="F:RNA-directed RNA polymerase activity"/>
    <property type="evidence" value="ECO:0007669"/>
    <property type="project" value="UniProtKB-KW"/>
</dbReference>
<accession>A0A7G9U7V1</accession>